<proteinExistence type="predicted"/>
<keyword evidence="1" id="KW-0175">Coiled coil</keyword>
<evidence type="ECO:0000256" key="1">
    <source>
        <dbReference type="SAM" id="Coils"/>
    </source>
</evidence>
<gene>
    <name evidence="2" type="ORF">DICVIV_12267</name>
</gene>
<organism evidence="2 3">
    <name type="scientific">Dictyocaulus viviparus</name>
    <name type="common">Bovine lungworm</name>
    <dbReference type="NCBI Taxonomy" id="29172"/>
    <lineage>
        <taxon>Eukaryota</taxon>
        <taxon>Metazoa</taxon>
        <taxon>Ecdysozoa</taxon>
        <taxon>Nematoda</taxon>
        <taxon>Chromadorea</taxon>
        <taxon>Rhabditida</taxon>
        <taxon>Rhabditina</taxon>
        <taxon>Rhabditomorpha</taxon>
        <taxon>Strongyloidea</taxon>
        <taxon>Metastrongylidae</taxon>
        <taxon>Dictyocaulus</taxon>
    </lineage>
</organism>
<name>A0A0D8XAX9_DICVI</name>
<accession>A0A0D8XAX9</accession>
<reference evidence="2 3" key="1">
    <citation type="submission" date="2013-11" db="EMBL/GenBank/DDBJ databases">
        <title>Draft genome of the bovine lungworm Dictyocaulus viviparus.</title>
        <authorList>
            <person name="Mitreva M."/>
        </authorList>
    </citation>
    <scope>NUCLEOTIDE SEQUENCE [LARGE SCALE GENOMIC DNA]</scope>
    <source>
        <strain evidence="2 3">HannoverDv2000</strain>
    </source>
</reference>
<evidence type="ECO:0000313" key="2">
    <source>
        <dbReference type="EMBL" id="KJH41755.1"/>
    </source>
</evidence>
<protein>
    <submittedName>
        <fullName evidence="2">Uncharacterized protein</fullName>
    </submittedName>
</protein>
<evidence type="ECO:0000313" key="3">
    <source>
        <dbReference type="Proteomes" id="UP000053766"/>
    </source>
</evidence>
<dbReference type="AlphaFoldDB" id="A0A0D8XAX9"/>
<feature type="coiled-coil region" evidence="1">
    <location>
        <begin position="38"/>
        <end position="65"/>
    </location>
</feature>
<sequence length="72" mass="8534">MLYNVFHPLVRRPGSKISAALFHVAVCLEFSKLVQSLSSKLRDMHRNYENEIKMLENKSDELNEKKMLLWKK</sequence>
<reference evidence="3" key="2">
    <citation type="journal article" date="2016" name="Sci. Rep.">
        <title>Dictyocaulus viviparus genome, variome and transcriptome elucidate lungworm biology and support future intervention.</title>
        <authorList>
            <person name="McNulty S.N."/>
            <person name="Strube C."/>
            <person name="Rosa B.A."/>
            <person name="Martin J.C."/>
            <person name="Tyagi R."/>
            <person name="Choi Y.J."/>
            <person name="Wang Q."/>
            <person name="Hallsworth Pepin K."/>
            <person name="Zhang X."/>
            <person name="Ozersky P."/>
            <person name="Wilson R.K."/>
            <person name="Sternberg P.W."/>
            <person name="Gasser R.B."/>
            <person name="Mitreva M."/>
        </authorList>
    </citation>
    <scope>NUCLEOTIDE SEQUENCE [LARGE SCALE GENOMIC DNA]</scope>
    <source>
        <strain evidence="3">HannoverDv2000</strain>
    </source>
</reference>
<keyword evidence="3" id="KW-1185">Reference proteome</keyword>
<dbReference type="Proteomes" id="UP000053766">
    <property type="component" value="Unassembled WGS sequence"/>
</dbReference>
<dbReference type="EMBL" id="KN716766">
    <property type="protein sequence ID" value="KJH41755.1"/>
    <property type="molecule type" value="Genomic_DNA"/>
</dbReference>